<evidence type="ECO:0000313" key="2">
    <source>
        <dbReference type="Proteomes" id="UP000243207"/>
    </source>
</evidence>
<dbReference type="STRING" id="487184.SAMN05216421_1571"/>
<dbReference type="Proteomes" id="UP000243207">
    <property type="component" value="Chromosome I"/>
</dbReference>
<dbReference type="EMBL" id="LT629736">
    <property type="protein sequence ID" value="SDS46217.1"/>
    <property type="molecule type" value="Genomic_DNA"/>
</dbReference>
<protein>
    <recommendedName>
        <fullName evidence="3">Beta-phosphoglucomutase, HAD superfamily</fullName>
    </recommendedName>
</protein>
<dbReference type="OrthoDB" id="6982008at2"/>
<accession>A0A1H1SE08</accession>
<dbReference type="SUPFAM" id="SSF56784">
    <property type="entry name" value="HAD-like"/>
    <property type="match status" value="1"/>
</dbReference>
<dbReference type="Gene3D" id="3.40.50.1000">
    <property type="entry name" value="HAD superfamily/HAD-like"/>
    <property type="match status" value="1"/>
</dbReference>
<sequence length="210" mass="22655">MPVTSIQAVVFDLVGTLLSPVVTDSPPRVRLLAKTQATLDHLLSIDVPVAIIDSSEDRCASNAALKHGLDSWRPLLLAPPARVERPLPCPDMPVNAALRIGATQFRRCLFVTASLDGVAAGLNAGFWTVGIALGGLLPGIDLTGWEKRSSAEQDRLRMDATVRLMNAGAHYVIDGISELAGCLDDIEGRHGRRDTPQPLLREDARQLERL</sequence>
<name>A0A1H1SE08_9GAMM</name>
<proteinExistence type="predicted"/>
<dbReference type="InterPro" id="IPR036412">
    <property type="entry name" value="HAD-like_sf"/>
</dbReference>
<keyword evidence="2" id="KW-1185">Reference proteome</keyword>
<dbReference type="RefSeq" id="WP_093392860.1">
    <property type="nucleotide sequence ID" value="NZ_LT629736.1"/>
</dbReference>
<evidence type="ECO:0008006" key="3">
    <source>
        <dbReference type="Google" id="ProtNLM"/>
    </source>
</evidence>
<dbReference type="AlphaFoldDB" id="A0A1H1SE08"/>
<gene>
    <name evidence="1" type="ORF">SAMN05216421_1571</name>
</gene>
<reference evidence="2" key="1">
    <citation type="submission" date="2016-10" db="EMBL/GenBank/DDBJ databases">
        <authorList>
            <person name="Varghese N."/>
            <person name="Submissions S."/>
        </authorList>
    </citation>
    <scope>NUCLEOTIDE SEQUENCE [LARGE SCALE GENOMIC DNA]</scope>
    <source>
        <strain evidence="2">NRRL B-51270</strain>
    </source>
</reference>
<evidence type="ECO:0000313" key="1">
    <source>
        <dbReference type="EMBL" id="SDS46217.1"/>
    </source>
</evidence>
<dbReference type="InterPro" id="IPR023214">
    <property type="entry name" value="HAD_sf"/>
</dbReference>
<organism evidence="1 2">
    <name type="scientific">Halopseudomonas xinjiangensis</name>
    <dbReference type="NCBI Taxonomy" id="487184"/>
    <lineage>
        <taxon>Bacteria</taxon>
        <taxon>Pseudomonadati</taxon>
        <taxon>Pseudomonadota</taxon>
        <taxon>Gammaproteobacteria</taxon>
        <taxon>Pseudomonadales</taxon>
        <taxon>Pseudomonadaceae</taxon>
        <taxon>Halopseudomonas</taxon>
    </lineage>
</organism>